<evidence type="ECO:0000313" key="3">
    <source>
        <dbReference type="Proteomes" id="UP001519924"/>
    </source>
</evidence>
<comment type="caution">
    <text evidence="2">The sequence shown here is derived from an EMBL/GenBank/DDBJ whole genome shotgun (WGS) entry which is preliminary data.</text>
</comment>
<keyword evidence="3" id="KW-1185">Reference proteome</keyword>
<accession>A0ABS7F605</accession>
<gene>
    <name evidence="2" type="ORF">K1J50_12065</name>
</gene>
<evidence type="ECO:0000313" key="2">
    <source>
        <dbReference type="EMBL" id="MBW8270220.1"/>
    </source>
</evidence>
<protein>
    <submittedName>
        <fullName evidence="2">Uncharacterized protein</fullName>
    </submittedName>
</protein>
<dbReference type="Proteomes" id="UP001519924">
    <property type="component" value="Unassembled WGS sequence"/>
</dbReference>
<reference evidence="2 3" key="1">
    <citation type="submission" date="2021-08" db="EMBL/GenBank/DDBJ databases">
        <title>Caldovatus sediminis gen. nov., sp. nov., a moderately thermophilic bacterium isolated from a hot spring.</title>
        <authorList>
            <person name="Hu C.-J."/>
            <person name="Li W.-J."/>
            <person name="Xian W.-D."/>
        </authorList>
    </citation>
    <scope>NUCLEOTIDE SEQUENCE [LARGE SCALE GENOMIC DNA]</scope>
    <source>
        <strain evidence="2 3">SYSU G05006</strain>
    </source>
</reference>
<proteinExistence type="predicted"/>
<name>A0ABS7F605_9PROT</name>
<evidence type="ECO:0000256" key="1">
    <source>
        <dbReference type="SAM" id="MobiDB-lite"/>
    </source>
</evidence>
<sequence>MTTANARSSATSFINSEAFAELRPVQPLPYGTIVILADLRARPGPDGNPLLDQQGRFIPEPGP</sequence>
<dbReference type="EMBL" id="JAHZUY010000033">
    <property type="protein sequence ID" value="MBW8270220.1"/>
    <property type="molecule type" value="Genomic_DNA"/>
</dbReference>
<organism evidence="2 3">
    <name type="scientific">Caldovatus aquaticus</name>
    <dbReference type="NCBI Taxonomy" id="2865671"/>
    <lineage>
        <taxon>Bacteria</taxon>
        <taxon>Pseudomonadati</taxon>
        <taxon>Pseudomonadota</taxon>
        <taxon>Alphaproteobacteria</taxon>
        <taxon>Acetobacterales</taxon>
        <taxon>Roseomonadaceae</taxon>
        <taxon>Caldovatus</taxon>
    </lineage>
</organism>
<feature type="region of interest" description="Disordered" evidence="1">
    <location>
        <begin position="42"/>
        <end position="63"/>
    </location>
</feature>
<dbReference type="RefSeq" id="WP_220117966.1">
    <property type="nucleotide sequence ID" value="NZ_JAHZUY010000033.1"/>
</dbReference>